<dbReference type="Proteomes" id="UP000225548">
    <property type="component" value="Unassembled WGS sequence"/>
</dbReference>
<evidence type="ECO:0000256" key="1">
    <source>
        <dbReference type="ARBA" id="ARBA00001917"/>
    </source>
</evidence>
<accession>A0A2A9E9F1</accession>
<feature type="region of interest" description="Disordered" evidence="6">
    <location>
        <begin position="350"/>
        <end position="369"/>
    </location>
</feature>
<evidence type="ECO:0000256" key="6">
    <source>
        <dbReference type="SAM" id="MobiDB-lite"/>
    </source>
</evidence>
<dbReference type="GO" id="GO:0050661">
    <property type="term" value="F:NADP binding"/>
    <property type="evidence" value="ECO:0007669"/>
    <property type="project" value="InterPro"/>
</dbReference>
<dbReference type="GO" id="GO:0010181">
    <property type="term" value="F:FMN binding"/>
    <property type="evidence" value="ECO:0007669"/>
    <property type="project" value="InterPro"/>
</dbReference>
<dbReference type="PANTHER" id="PTHR43303">
    <property type="entry name" value="NADPH DEHYDROGENASE C23G7.10C-RELATED"/>
    <property type="match status" value="1"/>
</dbReference>
<evidence type="ECO:0000256" key="5">
    <source>
        <dbReference type="ARBA" id="ARBA00023002"/>
    </source>
</evidence>
<keyword evidence="2" id="KW-0285">Flavoprotein</keyword>
<keyword evidence="5" id="KW-0560">Oxidoreductase</keyword>
<gene>
    <name evidence="8" type="ORF">ATL42_3089</name>
</gene>
<dbReference type="SUPFAM" id="SSF51395">
    <property type="entry name" value="FMN-linked oxidoreductases"/>
    <property type="match status" value="1"/>
</dbReference>
<dbReference type="RefSeq" id="WP_098456080.1">
    <property type="nucleotide sequence ID" value="NZ_PDJG01000001.1"/>
</dbReference>
<feature type="domain" description="NADH:flavin oxidoreductase/NADH oxidase N-terminal" evidence="7">
    <location>
        <begin position="6"/>
        <end position="340"/>
    </location>
</feature>
<evidence type="ECO:0000256" key="3">
    <source>
        <dbReference type="ARBA" id="ARBA00022643"/>
    </source>
</evidence>
<proteinExistence type="predicted"/>
<keyword evidence="4" id="KW-0521">NADP</keyword>
<comment type="cofactor">
    <cofactor evidence="1">
        <name>FMN</name>
        <dbReference type="ChEBI" id="CHEBI:58210"/>
    </cofactor>
</comment>
<dbReference type="InterPro" id="IPR001155">
    <property type="entry name" value="OxRdtase_FMN_N"/>
</dbReference>
<dbReference type="InterPro" id="IPR013785">
    <property type="entry name" value="Aldolase_TIM"/>
</dbReference>
<evidence type="ECO:0000256" key="4">
    <source>
        <dbReference type="ARBA" id="ARBA00022857"/>
    </source>
</evidence>
<dbReference type="OrthoDB" id="3169239at2"/>
<dbReference type="Gene3D" id="3.20.20.70">
    <property type="entry name" value="Aldolase class I"/>
    <property type="match status" value="1"/>
</dbReference>
<keyword evidence="9" id="KW-1185">Reference proteome</keyword>
<dbReference type="AlphaFoldDB" id="A0A2A9E9F1"/>
<dbReference type="GO" id="GO:0003959">
    <property type="term" value="F:NADPH dehydrogenase activity"/>
    <property type="evidence" value="ECO:0007669"/>
    <property type="project" value="InterPro"/>
</dbReference>
<evidence type="ECO:0000259" key="7">
    <source>
        <dbReference type="Pfam" id="PF00724"/>
    </source>
</evidence>
<dbReference type="InterPro" id="IPR044152">
    <property type="entry name" value="YqjM-like"/>
</dbReference>
<evidence type="ECO:0000256" key="2">
    <source>
        <dbReference type="ARBA" id="ARBA00022630"/>
    </source>
</evidence>
<evidence type="ECO:0000313" key="9">
    <source>
        <dbReference type="Proteomes" id="UP000225548"/>
    </source>
</evidence>
<evidence type="ECO:0000313" key="8">
    <source>
        <dbReference type="EMBL" id="PFG35151.1"/>
    </source>
</evidence>
<reference evidence="8 9" key="1">
    <citation type="submission" date="2017-10" db="EMBL/GenBank/DDBJ databases">
        <title>Sequencing the genomes of 1000 actinobacteria strains.</title>
        <authorList>
            <person name="Klenk H.-P."/>
        </authorList>
    </citation>
    <scope>NUCLEOTIDE SEQUENCE [LARGE SCALE GENOMIC DNA]</scope>
    <source>
        <strain evidence="8 9">DSM 18966</strain>
    </source>
</reference>
<comment type="caution">
    <text evidence="8">The sequence shown here is derived from an EMBL/GenBank/DDBJ whole genome shotgun (WGS) entry which is preliminary data.</text>
</comment>
<protein>
    <submittedName>
        <fullName evidence="8">2,4-dienoyl-CoA reductase-like NADH-dependent reductase (Old Yellow Enzyme family)</fullName>
    </submittedName>
</protein>
<dbReference type="PANTHER" id="PTHR43303:SF4">
    <property type="entry name" value="NADPH DEHYDROGENASE C23G7.10C-RELATED"/>
    <property type="match status" value="1"/>
</dbReference>
<organism evidence="8 9">
    <name type="scientific">Sanguibacter antarcticus</name>
    <dbReference type="NCBI Taxonomy" id="372484"/>
    <lineage>
        <taxon>Bacteria</taxon>
        <taxon>Bacillati</taxon>
        <taxon>Actinomycetota</taxon>
        <taxon>Actinomycetes</taxon>
        <taxon>Micrococcales</taxon>
        <taxon>Sanguibacteraceae</taxon>
        <taxon>Sanguibacter</taxon>
    </lineage>
</organism>
<dbReference type="EMBL" id="PDJG01000001">
    <property type="protein sequence ID" value="PFG35151.1"/>
    <property type="molecule type" value="Genomic_DNA"/>
</dbReference>
<dbReference type="Pfam" id="PF00724">
    <property type="entry name" value="Oxidored_FMN"/>
    <property type="match status" value="1"/>
</dbReference>
<keyword evidence="3" id="KW-0288">FMN</keyword>
<name>A0A2A9E9F1_9MICO</name>
<dbReference type="CDD" id="cd02932">
    <property type="entry name" value="OYE_YqiM_FMN"/>
    <property type="match status" value="1"/>
</dbReference>
<sequence length="369" mass="39077">MDSPLLFAPITLRGLTVPNRIWLAPMCQYSSTDGLPDAWHLVHLGARAQGGFGLLLTEAVAVVPEGRITPQDAGIWSDAHVAAWRPIVEFVHSQGSVIGTQLAHAGRKASTFRPWAAQRGTVPLADGGWETVGPSADAFPGFAAPREMTLAEIAAVPGMFAEAARRSHDAGFDVVEIHAAHGYLMHEFLSPLANHRTDSYGGTLENRARLLVETVDAVRAAWPDEKPLFVRLSATDWRPDGLSVDDVARVATLLGEHGADLVDVSSGGVAPAEIPLAPGYQIPAARDVRTTAGVPVSAVGLITDPAQAEQILADGSADAIMLGRAALRDPMWPLHAAHELGVPPMAAGWPPQYERAAPQTTAPHTKETP</sequence>